<dbReference type="Proteomes" id="UP000030687">
    <property type="component" value="Unassembled WGS sequence"/>
</dbReference>
<dbReference type="OMA" id="RDSEQGC"/>
<gene>
    <name evidence="1" type="ORF">CICLE_v100200151mg</name>
</gene>
<evidence type="ECO:0000313" key="2">
    <source>
        <dbReference type="Proteomes" id="UP000030687"/>
    </source>
</evidence>
<protein>
    <submittedName>
        <fullName evidence="1">Uncharacterized protein</fullName>
    </submittedName>
</protein>
<evidence type="ECO:0000313" key="1">
    <source>
        <dbReference type="EMBL" id="ESR53889.1"/>
    </source>
</evidence>
<dbReference type="Gramene" id="ESR53889">
    <property type="protein sequence ID" value="ESR53889"/>
    <property type="gene ID" value="CICLE_v100200151mg"/>
</dbReference>
<dbReference type="Gene3D" id="1.20.58.1480">
    <property type="match status" value="1"/>
</dbReference>
<sequence>RRRLEKLLNVEVMMPPSQDPERFSFWLATLSDRRPSERLELLRIRDTRERIRRGLIFLRAEEQGCRLQ</sequence>
<organism evidence="1 2">
    <name type="scientific">Citrus clementina</name>
    <name type="common">Clementine</name>
    <name type="synonym">Citrus deliciosa x Citrus sinensis</name>
    <dbReference type="NCBI Taxonomy" id="85681"/>
    <lineage>
        <taxon>Eukaryota</taxon>
        <taxon>Viridiplantae</taxon>
        <taxon>Streptophyta</taxon>
        <taxon>Embryophyta</taxon>
        <taxon>Tracheophyta</taxon>
        <taxon>Spermatophyta</taxon>
        <taxon>Magnoliopsida</taxon>
        <taxon>eudicotyledons</taxon>
        <taxon>Gunneridae</taxon>
        <taxon>Pentapetalae</taxon>
        <taxon>rosids</taxon>
        <taxon>malvids</taxon>
        <taxon>Sapindales</taxon>
        <taxon>Rutaceae</taxon>
        <taxon>Aurantioideae</taxon>
        <taxon>Citrus</taxon>
    </lineage>
</organism>
<name>V4VM54_CITCL</name>
<proteinExistence type="predicted"/>
<dbReference type="InParanoid" id="V4VM54"/>
<dbReference type="AlphaFoldDB" id="V4VM54"/>
<feature type="non-terminal residue" evidence="1">
    <location>
        <position position="1"/>
    </location>
</feature>
<reference evidence="1 2" key="1">
    <citation type="submission" date="2013-10" db="EMBL/GenBank/DDBJ databases">
        <authorList>
            <consortium name="International Citrus Genome Consortium"/>
            <person name="Jenkins J."/>
            <person name="Schmutz J."/>
            <person name="Prochnik S."/>
            <person name="Rokhsar D."/>
            <person name="Gmitter F."/>
            <person name="Ollitrault P."/>
            <person name="Machado M."/>
            <person name="Talon M."/>
            <person name="Wincker P."/>
            <person name="Jaillon O."/>
            <person name="Morgante M."/>
        </authorList>
    </citation>
    <scope>NUCLEOTIDE SEQUENCE</scope>
    <source>
        <strain evidence="2">cv. Clemenules</strain>
    </source>
</reference>
<dbReference type="EMBL" id="KI536661">
    <property type="protein sequence ID" value="ESR53889.1"/>
    <property type="molecule type" value="Genomic_DNA"/>
</dbReference>
<dbReference type="STRING" id="85681.V4VM54"/>
<keyword evidence="2" id="KW-1185">Reference proteome</keyword>
<accession>V4VM54</accession>